<dbReference type="RefSeq" id="XP_043045205.1">
    <property type="nucleotide sequence ID" value="XM_043190804.1"/>
</dbReference>
<dbReference type="AlphaFoldDB" id="A0A9P7W3F0"/>
<dbReference type="Proteomes" id="UP000812287">
    <property type="component" value="Unassembled WGS sequence"/>
</dbReference>
<reference evidence="1" key="1">
    <citation type="submission" date="2020-11" db="EMBL/GenBank/DDBJ databases">
        <title>Adaptations for nitrogen fixation in a non-lichenized fungal sporocarp promotes dispersal by wood-feeding termites.</title>
        <authorList>
            <consortium name="DOE Joint Genome Institute"/>
            <person name="Koch R.A."/>
            <person name="Yoon G."/>
            <person name="Arayal U."/>
            <person name="Lail K."/>
            <person name="Amirebrahimi M."/>
            <person name="Labutti K."/>
            <person name="Lipzen A."/>
            <person name="Riley R."/>
            <person name="Barry K."/>
            <person name="Henrissat B."/>
            <person name="Grigoriev I.V."/>
            <person name="Herr J.R."/>
            <person name="Aime M.C."/>
        </authorList>
    </citation>
    <scope>NUCLEOTIDE SEQUENCE</scope>
    <source>
        <strain evidence="1">MCA 3950</strain>
    </source>
</reference>
<dbReference type="EMBL" id="MU250524">
    <property type="protein sequence ID" value="KAG7451705.1"/>
    <property type="molecule type" value="Genomic_DNA"/>
</dbReference>
<sequence length="271" mass="30058">MERCMTVVQTKPGKTGPKIASMAWESAAFSAMASKLCRFCFTARRHPCFYRPDHTLLDDEMRLPIAVMLGAHTVQYIPPTTNPSLNASLQVASIIEASSIPCVEKLVTIAVAAIDLLQKMGKNKKDYAWGSVELYISRTFSSDGYLAGVAQDLEDMQQKHCRIKSVLHVNNSIQGYRKHIDDLKIDFLGTTSKVSHYISSLPPEISPSKNMPSGSAANDSQASVAWIRGRREMFCVKKVCNKSLTLYPIELGRQYKAHGVLSIFPMRAVTL</sequence>
<name>A0A9P7W3F0_9AGAR</name>
<gene>
    <name evidence="1" type="ORF">BT62DRAFT_999381</name>
</gene>
<organism evidence="1 2">
    <name type="scientific">Guyanagaster necrorhizus</name>
    <dbReference type="NCBI Taxonomy" id="856835"/>
    <lineage>
        <taxon>Eukaryota</taxon>
        <taxon>Fungi</taxon>
        <taxon>Dikarya</taxon>
        <taxon>Basidiomycota</taxon>
        <taxon>Agaricomycotina</taxon>
        <taxon>Agaricomycetes</taxon>
        <taxon>Agaricomycetidae</taxon>
        <taxon>Agaricales</taxon>
        <taxon>Marasmiineae</taxon>
        <taxon>Physalacriaceae</taxon>
        <taxon>Guyanagaster</taxon>
    </lineage>
</organism>
<keyword evidence="2" id="KW-1185">Reference proteome</keyword>
<evidence type="ECO:0000313" key="1">
    <source>
        <dbReference type="EMBL" id="KAG7451705.1"/>
    </source>
</evidence>
<accession>A0A9P7W3F0</accession>
<dbReference type="GeneID" id="66113101"/>
<dbReference type="OrthoDB" id="2854096at2759"/>
<evidence type="ECO:0000313" key="2">
    <source>
        <dbReference type="Proteomes" id="UP000812287"/>
    </source>
</evidence>
<proteinExistence type="predicted"/>
<protein>
    <submittedName>
        <fullName evidence="1">Uncharacterized protein</fullName>
    </submittedName>
</protein>
<comment type="caution">
    <text evidence="1">The sequence shown here is derived from an EMBL/GenBank/DDBJ whole genome shotgun (WGS) entry which is preliminary data.</text>
</comment>